<feature type="compositionally biased region" description="Basic residues" evidence="1">
    <location>
        <begin position="414"/>
        <end position="429"/>
    </location>
</feature>
<feature type="region of interest" description="Disordered" evidence="1">
    <location>
        <begin position="414"/>
        <end position="439"/>
    </location>
</feature>
<dbReference type="GO" id="GO:0005096">
    <property type="term" value="F:GTPase activator activity"/>
    <property type="evidence" value="ECO:0007669"/>
    <property type="project" value="TreeGrafter"/>
</dbReference>
<dbReference type="PROSITE" id="PS50086">
    <property type="entry name" value="TBC_RABGAP"/>
    <property type="match status" value="1"/>
</dbReference>
<feature type="compositionally biased region" description="Low complexity" evidence="1">
    <location>
        <begin position="310"/>
        <end position="319"/>
    </location>
</feature>
<feature type="domain" description="Rab-GAP TBC" evidence="2">
    <location>
        <begin position="43"/>
        <end position="288"/>
    </location>
</feature>
<evidence type="ECO:0000259" key="2">
    <source>
        <dbReference type="PROSITE" id="PS50086"/>
    </source>
</evidence>
<evidence type="ECO:0000313" key="4">
    <source>
        <dbReference type="Proteomes" id="UP000789595"/>
    </source>
</evidence>
<dbReference type="AlphaFoldDB" id="A0A8J2WT00"/>
<accession>A0A8J2WT00</accession>
<gene>
    <name evidence="3" type="ORF">PECAL_2P01400</name>
</gene>
<dbReference type="Gene3D" id="1.10.472.80">
    <property type="entry name" value="Ypt/Rab-GAP domain of gyp1p, domain 3"/>
    <property type="match status" value="1"/>
</dbReference>
<dbReference type="InterPro" id="IPR035969">
    <property type="entry name" value="Rab-GAP_TBC_sf"/>
</dbReference>
<dbReference type="PANTHER" id="PTHR22957">
    <property type="entry name" value="TBC1 DOMAIN FAMILY MEMBER GTPASE-ACTIVATING PROTEIN"/>
    <property type="match status" value="1"/>
</dbReference>
<dbReference type="SUPFAM" id="SSF47923">
    <property type="entry name" value="Ypt/Rab-GAP domain of gyp1p"/>
    <property type="match status" value="1"/>
</dbReference>
<keyword evidence="4" id="KW-1185">Reference proteome</keyword>
<reference evidence="3" key="1">
    <citation type="submission" date="2021-11" db="EMBL/GenBank/DDBJ databases">
        <authorList>
            <consortium name="Genoscope - CEA"/>
            <person name="William W."/>
        </authorList>
    </citation>
    <scope>NUCLEOTIDE SEQUENCE</scope>
</reference>
<evidence type="ECO:0000256" key="1">
    <source>
        <dbReference type="SAM" id="MobiDB-lite"/>
    </source>
</evidence>
<dbReference type="EMBL" id="CAKKNE010000002">
    <property type="protein sequence ID" value="CAH0367132.1"/>
    <property type="molecule type" value="Genomic_DNA"/>
</dbReference>
<sequence>MSAAAEWRALLQEFPARCVTSAALRRRKRWRKKCARLCAAQNGLPPEVRRDVWARMLAAAAEAAPRITDAAPAPAPAPANDAAAPRIVGSSSRSLVPANEDSPRWARARRRSDDGRIAENIPREIALDVPRTLTGSGSADEATEDCGAGAKRLRRLLTHFARTAPPDQGYCQGLNFLGSTLLRVFDANRDPRATTVDARGALAFRGLVALVAPLYAPDFRGLRELVAVAGAVLPAYAPRLAALLRDELCDEDLDLMPIVSSWVLALFAATPMPPQNVLVCWDLLLLGTPSRRELSLERCAGGRPRDRDTGSGSDDAAGAPALFARPRAAARRFLRLGSIEDAAAEKMGASAKRHVVLLRLCLVMLRVGEERIGDAADGLDALSRLGAAWFPATPPDLCSRFLACEIRSKPIRAAARRHRRDRAREKRAKQGLPPRPPGALARLRALLSPDPGTTL</sequence>
<dbReference type="InterPro" id="IPR000195">
    <property type="entry name" value="Rab-GAP-TBC_dom"/>
</dbReference>
<organism evidence="3 4">
    <name type="scientific">Pelagomonas calceolata</name>
    <dbReference type="NCBI Taxonomy" id="35677"/>
    <lineage>
        <taxon>Eukaryota</taxon>
        <taxon>Sar</taxon>
        <taxon>Stramenopiles</taxon>
        <taxon>Ochrophyta</taxon>
        <taxon>Pelagophyceae</taxon>
        <taxon>Pelagomonadales</taxon>
        <taxon>Pelagomonadaceae</taxon>
        <taxon>Pelagomonas</taxon>
    </lineage>
</organism>
<feature type="region of interest" description="Disordered" evidence="1">
    <location>
        <begin position="69"/>
        <end position="111"/>
    </location>
</feature>
<feature type="region of interest" description="Disordered" evidence="1">
    <location>
        <begin position="297"/>
        <end position="319"/>
    </location>
</feature>
<comment type="caution">
    <text evidence="3">The sequence shown here is derived from an EMBL/GenBank/DDBJ whole genome shotgun (WGS) entry which is preliminary data.</text>
</comment>
<dbReference type="OrthoDB" id="289721at2759"/>
<dbReference type="Pfam" id="PF00566">
    <property type="entry name" value="RabGAP-TBC"/>
    <property type="match status" value="1"/>
</dbReference>
<evidence type="ECO:0000313" key="3">
    <source>
        <dbReference type="EMBL" id="CAH0367132.1"/>
    </source>
</evidence>
<proteinExistence type="predicted"/>
<feature type="compositionally biased region" description="Low complexity" evidence="1">
    <location>
        <begin position="69"/>
        <end position="85"/>
    </location>
</feature>
<dbReference type="Gene3D" id="1.10.8.270">
    <property type="entry name" value="putative rabgap domain of human tbc1 domain family member 14 like domains"/>
    <property type="match status" value="1"/>
</dbReference>
<dbReference type="Proteomes" id="UP000789595">
    <property type="component" value="Unassembled WGS sequence"/>
</dbReference>
<name>A0A8J2WT00_9STRA</name>
<dbReference type="PANTHER" id="PTHR22957:SF657">
    <property type="entry name" value="PH DOMAIN-CONTAINING PROTEIN"/>
    <property type="match status" value="1"/>
</dbReference>
<protein>
    <recommendedName>
        <fullName evidence="2">Rab-GAP TBC domain-containing protein</fullName>
    </recommendedName>
</protein>